<evidence type="ECO:0000256" key="3">
    <source>
        <dbReference type="ARBA" id="ARBA00022729"/>
    </source>
</evidence>
<proteinExistence type="inferred from homology"/>
<comment type="caution">
    <text evidence="8">The sequence shown here is derived from an EMBL/GenBank/DDBJ whole genome shotgun (WGS) entry which is preliminary data.</text>
</comment>
<keyword evidence="9" id="KW-1185">Reference proteome</keyword>
<dbReference type="GO" id="GO:0008889">
    <property type="term" value="F:glycerophosphodiester phosphodiesterase activity"/>
    <property type="evidence" value="ECO:0007669"/>
    <property type="project" value="UniProtKB-EC"/>
</dbReference>
<reference evidence="8 9" key="1">
    <citation type="submission" date="2020-03" db="EMBL/GenBank/DDBJ databases">
        <title>Alteromonas ponticola sp. nov., isolated from seawater.</title>
        <authorList>
            <person name="Yoon J.-H."/>
            <person name="Kim Y.-O."/>
        </authorList>
    </citation>
    <scope>NUCLEOTIDE SEQUENCE [LARGE SCALE GENOMIC DNA]</scope>
    <source>
        <strain evidence="8 9">MYP5</strain>
    </source>
</reference>
<dbReference type="RefSeq" id="WP_169210085.1">
    <property type="nucleotide sequence ID" value="NZ_JAATNW010000003.1"/>
</dbReference>
<protein>
    <recommendedName>
        <fullName evidence="2">glycerophosphodiester phosphodiesterase</fullName>
        <ecNumber evidence="2">3.1.4.46</ecNumber>
    </recommendedName>
</protein>
<evidence type="ECO:0000256" key="4">
    <source>
        <dbReference type="ARBA" id="ARBA00022798"/>
    </source>
</evidence>
<comment type="catalytic activity">
    <reaction evidence="6">
        <text>a sn-glycero-3-phosphodiester + H2O = an alcohol + sn-glycerol 3-phosphate + H(+)</text>
        <dbReference type="Rhea" id="RHEA:12969"/>
        <dbReference type="ChEBI" id="CHEBI:15377"/>
        <dbReference type="ChEBI" id="CHEBI:15378"/>
        <dbReference type="ChEBI" id="CHEBI:30879"/>
        <dbReference type="ChEBI" id="CHEBI:57597"/>
        <dbReference type="ChEBI" id="CHEBI:83408"/>
        <dbReference type="EC" id="3.1.4.46"/>
    </reaction>
</comment>
<dbReference type="InterPro" id="IPR017946">
    <property type="entry name" value="PLC-like_Pdiesterase_TIM-brl"/>
</dbReference>
<keyword evidence="5 8" id="KW-0378">Hydrolase</keyword>
<dbReference type="EMBL" id="JAATNW010000003">
    <property type="protein sequence ID" value="NMH59516.1"/>
    <property type="molecule type" value="Genomic_DNA"/>
</dbReference>
<comment type="similarity">
    <text evidence="1">Belongs to the glycerophosphoryl diester phosphodiesterase family.</text>
</comment>
<dbReference type="EC" id="3.1.4.46" evidence="2"/>
<sequence>MLSRYIPILILATLSKHVFAFDVIAHRGASGYLPEHTLAATTLAHAQLPAYIEQDVVLTKDNIAVVLHDIHLDTVTDVAEKFPERARKDGRYYVIDFTLAEIKTLVVHERTTQAGEQVFPKRYQGSQAQFSIATLAEHLELITQLNRQLGASIGVYPEIKAPAWHRKQGKDISAIALGVLETYGYLKKDSQIILQCFDFKEITRLRDELGYKGQLVQLIGSNNSHLLDTTSSIKELATVVNGIGPSFNQLLDKAALSKGQLKPQTWVTQAQHAGLLIHPYTLRADQLPPGMTLNEAVTALHILDVDGVFTDHVPPVKTAINQLR</sequence>
<keyword evidence="4" id="KW-0319">Glycerol metabolism</keyword>
<dbReference type="Gene3D" id="3.20.20.190">
    <property type="entry name" value="Phosphatidylinositol (PI) phosphodiesterase"/>
    <property type="match status" value="1"/>
</dbReference>
<keyword evidence="3" id="KW-0732">Signal</keyword>
<name>A0ABX1R0T7_9ALTE</name>
<evidence type="ECO:0000256" key="6">
    <source>
        <dbReference type="ARBA" id="ARBA00047512"/>
    </source>
</evidence>
<evidence type="ECO:0000313" key="9">
    <source>
        <dbReference type="Proteomes" id="UP000709336"/>
    </source>
</evidence>
<feature type="domain" description="GP-PDE" evidence="7">
    <location>
        <begin position="21"/>
        <end position="320"/>
    </location>
</feature>
<evidence type="ECO:0000256" key="2">
    <source>
        <dbReference type="ARBA" id="ARBA00012247"/>
    </source>
</evidence>
<dbReference type="Proteomes" id="UP000709336">
    <property type="component" value="Unassembled WGS sequence"/>
</dbReference>
<organism evidence="8 9">
    <name type="scientific">Alteromonas ponticola</name>
    <dbReference type="NCBI Taxonomy" id="2720613"/>
    <lineage>
        <taxon>Bacteria</taxon>
        <taxon>Pseudomonadati</taxon>
        <taxon>Pseudomonadota</taxon>
        <taxon>Gammaproteobacteria</taxon>
        <taxon>Alteromonadales</taxon>
        <taxon>Alteromonadaceae</taxon>
        <taxon>Alteromonas/Salinimonas group</taxon>
        <taxon>Alteromonas</taxon>
    </lineage>
</organism>
<dbReference type="NCBIfam" id="NF008354">
    <property type="entry name" value="PRK11143.1"/>
    <property type="match status" value="1"/>
</dbReference>
<evidence type="ECO:0000256" key="5">
    <source>
        <dbReference type="ARBA" id="ARBA00022801"/>
    </source>
</evidence>
<accession>A0ABX1R0T7</accession>
<dbReference type="PANTHER" id="PTHR43620">
    <property type="entry name" value="GLYCEROPHOSPHORYL DIESTER PHOSPHODIESTERASE"/>
    <property type="match status" value="1"/>
</dbReference>
<dbReference type="PANTHER" id="PTHR43620:SF7">
    <property type="entry name" value="GLYCEROPHOSPHODIESTER PHOSPHODIESTERASE GDPD5-RELATED"/>
    <property type="match status" value="1"/>
</dbReference>
<evidence type="ECO:0000313" key="8">
    <source>
        <dbReference type="EMBL" id="NMH59516.1"/>
    </source>
</evidence>
<evidence type="ECO:0000259" key="7">
    <source>
        <dbReference type="PROSITE" id="PS51704"/>
    </source>
</evidence>
<dbReference type="SUPFAM" id="SSF51695">
    <property type="entry name" value="PLC-like phosphodiesterases"/>
    <property type="match status" value="1"/>
</dbReference>
<evidence type="ECO:0000256" key="1">
    <source>
        <dbReference type="ARBA" id="ARBA00007277"/>
    </source>
</evidence>
<dbReference type="Pfam" id="PF03009">
    <property type="entry name" value="GDPD"/>
    <property type="match status" value="1"/>
</dbReference>
<gene>
    <name evidence="8" type="primary">glpQ</name>
    <name evidence="8" type="ORF">HCJ96_05755</name>
</gene>
<dbReference type="PROSITE" id="PS51704">
    <property type="entry name" value="GP_PDE"/>
    <property type="match status" value="1"/>
</dbReference>
<dbReference type="InterPro" id="IPR030395">
    <property type="entry name" value="GP_PDE_dom"/>
</dbReference>